<feature type="region of interest" description="Disordered" evidence="1">
    <location>
        <begin position="1"/>
        <end position="35"/>
    </location>
</feature>
<proteinExistence type="predicted"/>
<reference evidence="2" key="1">
    <citation type="submission" date="2021-09" db="EMBL/GenBank/DDBJ databases">
        <authorList>
            <consortium name="AG Swart"/>
            <person name="Singh M."/>
            <person name="Singh A."/>
            <person name="Seah K."/>
            <person name="Emmerich C."/>
        </authorList>
    </citation>
    <scope>NUCLEOTIDE SEQUENCE</scope>
    <source>
        <strain evidence="2">ATCC30299</strain>
    </source>
</reference>
<dbReference type="Proteomes" id="UP001162131">
    <property type="component" value="Unassembled WGS sequence"/>
</dbReference>
<feature type="region of interest" description="Disordered" evidence="1">
    <location>
        <begin position="52"/>
        <end position="71"/>
    </location>
</feature>
<keyword evidence="3" id="KW-1185">Reference proteome</keyword>
<comment type="caution">
    <text evidence="2">The sequence shown here is derived from an EMBL/GenBank/DDBJ whole genome shotgun (WGS) entry which is preliminary data.</text>
</comment>
<organism evidence="2 3">
    <name type="scientific">Blepharisma stoltei</name>
    <dbReference type="NCBI Taxonomy" id="1481888"/>
    <lineage>
        <taxon>Eukaryota</taxon>
        <taxon>Sar</taxon>
        <taxon>Alveolata</taxon>
        <taxon>Ciliophora</taxon>
        <taxon>Postciliodesmatophora</taxon>
        <taxon>Heterotrichea</taxon>
        <taxon>Heterotrichida</taxon>
        <taxon>Blepharismidae</taxon>
        <taxon>Blepharisma</taxon>
    </lineage>
</organism>
<evidence type="ECO:0000313" key="3">
    <source>
        <dbReference type="Proteomes" id="UP001162131"/>
    </source>
</evidence>
<sequence>MSWNPGREIMEEKAKTERSDEDEGKNGSDKEHLGRLPKKIACTREICCIGRTDPGDVQSRKNGNQHKGISKYENTRRFARTNDWIRRSALEEADEKFPS</sequence>
<protein>
    <submittedName>
        <fullName evidence="2">Uncharacterized protein</fullName>
    </submittedName>
</protein>
<evidence type="ECO:0000313" key="2">
    <source>
        <dbReference type="EMBL" id="CAG9312576.1"/>
    </source>
</evidence>
<feature type="compositionally biased region" description="Basic and acidic residues" evidence="1">
    <location>
        <begin position="8"/>
        <end position="34"/>
    </location>
</feature>
<dbReference type="AlphaFoldDB" id="A0AAU9IH32"/>
<gene>
    <name evidence="2" type="ORF">BSTOLATCC_MIC6967</name>
</gene>
<dbReference type="EMBL" id="CAJZBQ010000007">
    <property type="protein sequence ID" value="CAG9312576.1"/>
    <property type="molecule type" value="Genomic_DNA"/>
</dbReference>
<name>A0AAU9IH32_9CILI</name>
<evidence type="ECO:0000256" key="1">
    <source>
        <dbReference type="SAM" id="MobiDB-lite"/>
    </source>
</evidence>
<accession>A0AAU9IH32</accession>